<keyword evidence="4" id="KW-0614">Plasmid</keyword>
<dbReference type="PANTHER" id="PTHR34047:SF8">
    <property type="entry name" value="PROTEIN YKFC"/>
    <property type="match status" value="1"/>
</dbReference>
<evidence type="ECO:0000259" key="3">
    <source>
        <dbReference type="PROSITE" id="PS50878"/>
    </source>
</evidence>
<dbReference type="InterPro" id="IPR043502">
    <property type="entry name" value="DNA/RNA_pol_sf"/>
</dbReference>
<dbReference type="PANTHER" id="PTHR34047">
    <property type="entry name" value="NUCLEAR INTRON MATURASE 1, MITOCHONDRIAL-RELATED"/>
    <property type="match status" value="1"/>
</dbReference>
<accession>A0A1B2ESQ9</accession>
<evidence type="ECO:0000313" key="4">
    <source>
        <dbReference type="EMBL" id="ANY83015.1"/>
    </source>
</evidence>
<feature type="region of interest" description="Disordered" evidence="2">
    <location>
        <begin position="212"/>
        <end position="234"/>
    </location>
</feature>
<protein>
    <submittedName>
        <fullName evidence="4">Group II intron reverse transcriptase/maturase</fullName>
    </submittedName>
</protein>
<proteinExistence type="inferred from homology"/>
<dbReference type="Pfam" id="PF00078">
    <property type="entry name" value="RVT_1"/>
    <property type="match status" value="1"/>
</dbReference>
<organism evidence="4">
    <name type="scientific">Microvirga ossetica</name>
    <dbReference type="NCBI Taxonomy" id="1882682"/>
    <lineage>
        <taxon>Bacteria</taxon>
        <taxon>Pseudomonadati</taxon>
        <taxon>Pseudomonadota</taxon>
        <taxon>Alphaproteobacteria</taxon>
        <taxon>Hyphomicrobiales</taxon>
        <taxon>Methylobacteriaceae</taxon>
        <taxon>Microvirga</taxon>
    </lineage>
</organism>
<keyword evidence="4" id="KW-0548">Nucleotidyltransferase</keyword>
<dbReference type="Gene3D" id="3.10.10.10">
    <property type="entry name" value="HIV Type 1 Reverse Transcriptase, subunit A, domain 1"/>
    <property type="match status" value="1"/>
</dbReference>
<keyword evidence="4" id="KW-0695">RNA-directed DNA polymerase</keyword>
<dbReference type="GO" id="GO:0003964">
    <property type="term" value="F:RNA-directed DNA polymerase activity"/>
    <property type="evidence" value="ECO:0007669"/>
    <property type="project" value="UniProtKB-KW"/>
</dbReference>
<dbReference type="AlphaFoldDB" id="A0A1B2ESQ9"/>
<gene>
    <name evidence="4" type="ORF">BB934_32910</name>
</gene>
<evidence type="ECO:0000256" key="1">
    <source>
        <dbReference type="ARBA" id="ARBA00034120"/>
    </source>
</evidence>
<dbReference type="Gene3D" id="3.30.70.270">
    <property type="match status" value="1"/>
</dbReference>
<comment type="similarity">
    <text evidence="1">Belongs to the bacterial reverse transcriptase family.</text>
</comment>
<dbReference type="PROSITE" id="PS50878">
    <property type="entry name" value="RT_POL"/>
    <property type="match status" value="1"/>
</dbReference>
<keyword evidence="4" id="KW-0808">Transferase</keyword>
<feature type="domain" description="Reverse transcriptase" evidence="3">
    <location>
        <begin position="81"/>
        <end position="322"/>
    </location>
</feature>
<dbReference type="NCBIfam" id="TIGR04416">
    <property type="entry name" value="group_II_RT_mat"/>
    <property type="match status" value="1"/>
</dbReference>
<dbReference type="EMBL" id="CP016617">
    <property type="protein sequence ID" value="ANY83015.1"/>
    <property type="molecule type" value="Genomic_DNA"/>
</dbReference>
<dbReference type="InterPro" id="IPR043128">
    <property type="entry name" value="Rev_trsase/Diguanyl_cyclase"/>
</dbReference>
<dbReference type="InterPro" id="IPR000477">
    <property type="entry name" value="RT_dom"/>
</dbReference>
<evidence type="ECO:0000256" key="2">
    <source>
        <dbReference type="SAM" id="MobiDB-lite"/>
    </source>
</evidence>
<dbReference type="InterPro" id="IPR030931">
    <property type="entry name" value="Group_II_RT_mat"/>
</dbReference>
<dbReference type="InterPro" id="IPR013597">
    <property type="entry name" value="Mat_intron_G2"/>
</dbReference>
<dbReference type="SUPFAM" id="SSF56672">
    <property type="entry name" value="DNA/RNA polymerases"/>
    <property type="match status" value="1"/>
</dbReference>
<dbReference type="InterPro" id="IPR051083">
    <property type="entry name" value="GrpII_Intron_Splice-Mob/Def"/>
</dbReference>
<dbReference type="CDD" id="cd01651">
    <property type="entry name" value="RT_G2_intron"/>
    <property type="match status" value="1"/>
</dbReference>
<sequence>MWRLGNLSTPKSVQKLQTALHAKAKAEAGYRFYALYDKISREDILAHAYAQCRSNKGAPGGDGQDFADIEAYGVERWLGELALALRQETYRPDPIRRVFIPKANGKLRPLGISTVRDRVCMTAAMLVLDPIFEADLPPELYAYRTGRNAQQAVIEVEELLFRGHPDVVDADLADYFGSIPHAELMTSVARRIVDRRVLHLIRGWLDCPVEETDTRGQTTRTTEARDQRRGIPQGSPLSPLLANLYMRRFVLGWKKLGLEHSLGSRIVTYADDLVILCRKGKAEEALHRLREIMGKLKLTVNEEKTRICKVPEGEFDFLGYTFGRMYSARTGQARLAQRPSKKSIRRAVEKIHALTARAGTWQETTVLVGKLNRTLRGWANYFSVGTVNPAYRALDTYTAVRLRRWLRSKHKVRRRKGGAYPLSHLYGHFGLVRLSRLGHDVPWVKA</sequence>
<dbReference type="KEGG" id="moc:BB934_32910"/>
<dbReference type="Pfam" id="PF08388">
    <property type="entry name" value="GIIM"/>
    <property type="match status" value="1"/>
</dbReference>
<geneLocation type="plasmid" evidence="4">
    <name>unnamed1</name>
</geneLocation>
<reference evidence="4" key="1">
    <citation type="submission" date="2016-07" db="EMBL/GenBank/DDBJ databases">
        <title>Microvirga ossetica sp. nov. a new species of rhizobia isolated from root nodules of the legume species Vicia alpestris Steven originated from North Ossetia region in the Caucasus.</title>
        <authorList>
            <person name="Safronova V.I."/>
            <person name="Kuznetsova I.G."/>
            <person name="Sazanova A.L."/>
            <person name="Belimov A."/>
            <person name="Andronov E."/>
            <person name="Osledkin Y.S."/>
            <person name="Onishchuk O.P."/>
            <person name="Kurchak O.N."/>
            <person name="Shaposhnikov A.I."/>
            <person name="Willems A."/>
            <person name="Tikhonovich I.A."/>
        </authorList>
    </citation>
    <scope>NUCLEOTIDE SEQUENCE [LARGE SCALE GENOMIC DNA]</scope>
    <source>
        <strain evidence="4">V5/3M</strain>
        <plasmid evidence="4">unnamed1</plasmid>
    </source>
</reference>
<name>A0A1B2ESQ9_9HYPH</name>